<feature type="DNA-binding region" description="H-T-H motif" evidence="4">
    <location>
        <begin position="37"/>
        <end position="56"/>
    </location>
</feature>
<sequence>MEQNPVNKTQNDVASAKARILAAASVLFLQGGARALSVRAVAAQAGVSTIGIYSHFQGKQGILDALYIEGFTRVLNSLNVEHSSEDGIRLAAANYLATAEEYQAHYRLIFGEADPSYTPSEAAMQVGADAFATLVRLIATMLPPDADRAARQDAAMQVWSLIHGAVALRQHAVAELVDMANWQQRTLDALDMLLASLKR</sequence>
<organism evidence="6 7">
    <name type="scientific">Pontivivens marinum</name>
    <dbReference type="NCBI Taxonomy" id="1690039"/>
    <lineage>
        <taxon>Bacteria</taxon>
        <taxon>Pseudomonadati</taxon>
        <taxon>Pseudomonadota</taxon>
        <taxon>Alphaproteobacteria</taxon>
        <taxon>Rhodobacterales</taxon>
        <taxon>Paracoccaceae</taxon>
        <taxon>Pontivivens</taxon>
    </lineage>
</organism>
<dbReference type="EMBL" id="OCTN01000009">
    <property type="protein sequence ID" value="SOH95280.1"/>
    <property type="molecule type" value="Genomic_DNA"/>
</dbReference>
<keyword evidence="1" id="KW-0805">Transcription regulation</keyword>
<keyword evidence="7" id="KW-1185">Reference proteome</keyword>
<dbReference type="GO" id="GO:0003700">
    <property type="term" value="F:DNA-binding transcription factor activity"/>
    <property type="evidence" value="ECO:0007669"/>
    <property type="project" value="TreeGrafter"/>
</dbReference>
<dbReference type="AlphaFoldDB" id="A0A2C9CVQ3"/>
<reference evidence="7" key="1">
    <citation type="submission" date="2017-09" db="EMBL/GenBank/DDBJ databases">
        <authorList>
            <person name="Varghese N."/>
            <person name="Submissions S."/>
        </authorList>
    </citation>
    <scope>NUCLEOTIDE SEQUENCE [LARGE SCALE GENOMIC DNA]</scope>
    <source>
        <strain evidence="7">C7</strain>
    </source>
</reference>
<dbReference type="RefSeq" id="WP_097931643.1">
    <property type="nucleotide sequence ID" value="NZ_OCTN01000009.1"/>
</dbReference>
<dbReference type="SUPFAM" id="SSF46689">
    <property type="entry name" value="Homeodomain-like"/>
    <property type="match status" value="1"/>
</dbReference>
<dbReference type="Gene3D" id="1.10.357.10">
    <property type="entry name" value="Tetracycline Repressor, domain 2"/>
    <property type="match status" value="1"/>
</dbReference>
<evidence type="ECO:0000256" key="2">
    <source>
        <dbReference type="ARBA" id="ARBA00023125"/>
    </source>
</evidence>
<dbReference type="InterPro" id="IPR025996">
    <property type="entry name" value="MT1864/Rv1816-like_C"/>
</dbReference>
<dbReference type="OrthoDB" id="7056813at2"/>
<dbReference type="GO" id="GO:0000976">
    <property type="term" value="F:transcription cis-regulatory region binding"/>
    <property type="evidence" value="ECO:0007669"/>
    <property type="project" value="TreeGrafter"/>
</dbReference>
<feature type="domain" description="HTH tetR-type" evidence="5">
    <location>
        <begin position="14"/>
        <end position="74"/>
    </location>
</feature>
<dbReference type="Pfam" id="PF00440">
    <property type="entry name" value="TetR_N"/>
    <property type="match status" value="1"/>
</dbReference>
<evidence type="ECO:0000256" key="3">
    <source>
        <dbReference type="ARBA" id="ARBA00023163"/>
    </source>
</evidence>
<evidence type="ECO:0000256" key="4">
    <source>
        <dbReference type="PROSITE-ProRule" id="PRU00335"/>
    </source>
</evidence>
<dbReference type="PANTHER" id="PTHR30055:SF223">
    <property type="entry name" value="HTH-TYPE TRANSCRIPTIONAL REGULATOR UIDR"/>
    <property type="match status" value="1"/>
</dbReference>
<dbReference type="InterPro" id="IPR050109">
    <property type="entry name" value="HTH-type_TetR-like_transc_reg"/>
</dbReference>
<dbReference type="InterPro" id="IPR009057">
    <property type="entry name" value="Homeodomain-like_sf"/>
</dbReference>
<dbReference type="InterPro" id="IPR036271">
    <property type="entry name" value="Tet_transcr_reg_TetR-rel_C_sf"/>
</dbReference>
<dbReference type="SUPFAM" id="SSF48498">
    <property type="entry name" value="Tetracyclin repressor-like, C-terminal domain"/>
    <property type="match status" value="1"/>
</dbReference>
<dbReference type="Pfam" id="PF13305">
    <property type="entry name" value="TetR_C_33"/>
    <property type="match status" value="1"/>
</dbReference>
<evidence type="ECO:0000313" key="6">
    <source>
        <dbReference type="EMBL" id="SOH95280.1"/>
    </source>
</evidence>
<keyword evidence="3" id="KW-0804">Transcription</keyword>
<dbReference type="Proteomes" id="UP000220034">
    <property type="component" value="Unassembled WGS sequence"/>
</dbReference>
<evidence type="ECO:0000259" key="5">
    <source>
        <dbReference type="PROSITE" id="PS50977"/>
    </source>
</evidence>
<protein>
    <submittedName>
        <fullName evidence="6">Transcriptional regulator, TetR family</fullName>
    </submittedName>
</protein>
<gene>
    <name evidence="6" type="ORF">SAMN06273572_10939</name>
</gene>
<keyword evidence="2 4" id="KW-0238">DNA-binding</keyword>
<evidence type="ECO:0000256" key="1">
    <source>
        <dbReference type="ARBA" id="ARBA00023015"/>
    </source>
</evidence>
<name>A0A2C9CVQ3_9RHOB</name>
<proteinExistence type="predicted"/>
<evidence type="ECO:0000313" key="7">
    <source>
        <dbReference type="Proteomes" id="UP000220034"/>
    </source>
</evidence>
<dbReference type="PROSITE" id="PS50977">
    <property type="entry name" value="HTH_TETR_2"/>
    <property type="match status" value="1"/>
</dbReference>
<dbReference type="PANTHER" id="PTHR30055">
    <property type="entry name" value="HTH-TYPE TRANSCRIPTIONAL REGULATOR RUTR"/>
    <property type="match status" value="1"/>
</dbReference>
<accession>A0A2C9CVQ3</accession>
<dbReference type="PRINTS" id="PR00455">
    <property type="entry name" value="HTHTETR"/>
</dbReference>
<dbReference type="InterPro" id="IPR001647">
    <property type="entry name" value="HTH_TetR"/>
</dbReference>